<protein>
    <recommendedName>
        <fullName evidence="1">Plasmid replication protein RepL domain-containing protein</fullName>
    </recommendedName>
</protein>
<dbReference type="Proteomes" id="UP000283260">
    <property type="component" value="Unassembled WGS sequence"/>
</dbReference>
<dbReference type="AlphaFoldDB" id="A0A423J0T0"/>
<evidence type="ECO:0000313" key="3">
    <source>
        <dbReference type="Proteomes" id="UP000283260"/>
    </source>
</evidence>
<accession>A0A423J0T0</accession>
<reference evidence="2 3" key="1">
    <citation type="submission" date="2016-10" db="EMBL/GenBank/DDBJ databases">
        <title>Comparative genome analysis of multiple Pseudomonas spp. focuses on biocontrol and plant growth promoting traits.</title>
        <authorList>
            <person name="Tao X.-Y."/>
            <person name="Taylor C.G."/>
        </authorList>
    </citation>
    <scope>NUCLEOTIDE SEQUENCE [LARGE SCALE GENOMIC DNA]</scope>
    <source>
        <strain evidence="2 3">94G2</strain>
    </source>
</reference>
<dbReference type="GO" id="GO:0006260">
    <property type="term" value="P:DNA replication"/>
    <property type="evidence" value="ECO:0007669"/>
    <property type="project" value="InterPro"/>
</dbReference>
<dbReference type="EMBL" id="MOBL01000019">
    <property type="protein sequence ID" value="RON31316.1"/>
    <property type="molecule type" value="Genomic_DNA"/>
</dbReference>
<proteinExistence type="predicted"/>
<evidence type="ECO:0000313" key="2">
    <source>
        <dbReference type="EMBL" id="RON31316.1"/>
    </source>
</evidence>
<gene>
    <name evidence="2" type="ORF">BK661_17805</name>
</gene>
<comment type="caution">
    <text evidence="2">The sequence shown here is derived from an EMBL/GenBank/DDBJ whole genome shotgun (WGS) entry which is preliminary data.</text>
</comment>
<name>A0A423J0T0_9PSED</name>
<dbReference type="InterPro" id="IPR008813">
    <property type="entry name" value="Plasmid_replication_RepL"/>
</dbReference>
<evidence type="ECO:0000259" key="1">
    <source>
        <dbReference type="Pfam" id="PF05732"/>
    </source>
</evidence>
<feature type="domain" description="Plasmid replication protein RepL" evidence="1">
    <location>
        <begin position="113"/>
        <end position="184"/>
    </location>
</feature>
<organism evidence="2 3">
    <name type="scientific">Pseudomonas frederiksbergensis</name>
    <dbReference type="NCBI Taxonomy" id="104087"/>
    <lineage>
        <taxon>Bacteria</taxon>
        <taxon>Pseudomonadati</taxon>
        <taxon>Pseudomonadota</taxon>
        <taxon>Gammaproteobacteria</taxon>
        <taxon>Pseudomonadales</taxon>
        <taxon>Pseudomonadaceae</taxon>
        <taxon>Pseudomonas</taxon>
    </lineage>
</organism>
<sequence>MESEYPAFTATTLIHADGLVINRDTGEIYGYDCKPSAYQGRPDYPPELSRCRSVDDLSAFLKHVDRRKLPPHTLHSLIDAQDYAHGVWRRTDLDCRITLPMMNTLGKLHGLVQYHNVIIMTQADLAKSLGTAESNLMKKLQVLMDANMLRASTSRTGSDDIRKGEIKLTINPRLIFRGDDYARERYAKDWYLNPIDKQAAFLATGYLAIAA</sequence>
<dbReference type="Pfam" id="PF05732">
    <property type="entry name" value="RepL"/>
    <property type="match status" value="1"/>
</dbReference>
<dbReference type="RefSeq" id="WP_123498739.1">
    <property type="nucleotide sequence ID" value="NZ_MOBL01000019.1"/>
</dbReference>
<dbReference type="GO" id="GO:0006276">
    <property type="term" value="P:plasmid maintenance"/>
    <property type="evidence" value="ECO:0007669"/>
    <property type="project" value="InterPro"/>
</dbReference>